<dbReference type="Proteomes" id="UP000616201">
    <property type="component" value="Unassembled WGS sequence"/>
</dbReference>
<dbReference type="InterPro" id="IPR050126">
    <property type="entry name" value="Ap4A_hydrolase"/>
</dbReference>
<dbReference type="Gene3D" id="3.60.21.10">
    <property type="match status" value="1"/>
</dbReference>
<feature type="domain" description="Calcineurin-like phosphoesterase" evidence="2">
    <location>
        <begin position="3"/>
        <end position="183"/>
    </location>
</feature>
<dbReference type="InterPro" id="IPR011152">
    <property type="entry name" value="Pesterase_MJ0912"/>
</dbReference>
<dbReference type="GO" id="GO:0005737">
    <property type="term" value="C:cytoplasm"/>
    <property type="evidence" value="ECO:0007669"/>
    <property type="project" value="TreeGrafter"/>
</dbReference>
<dbReference type="Pfam" id="PF12850">
    <property type="entry name" value="Metallophos_2"/>
    <property type="match status" value="1"/>
</dbReference>
<dbReference type="InterPro" id="IPR029052">
    <property type="entry name" value="Metallo-depent_PP-like"/>
</dbReference>
<comment type="caution">
    <text evidence="3">The sequence shown here is derived from an EMBL/GenBank/DDBJ whole genome shotgun (WGS) entry which is preliminary data.</text>
</comment>
<protein>
    <submittedName>
        <fullName evidence="3">Metallophosphatase family protein</fullName>
    </submittedName>
</protein>
<organism evidence="3 4">
    <name type="scientific">Sphingobacterium hungaricum</name>
    <dbReference type="NCBI Taxonomy" id="2082723"/>
    <lineage>
        <taxon>Bacteria</taxon>
        <taxon>Pseudomonadati</taxon>
        <taxon>Bacteroidota</taxon>
        <taxon>Sphingobacteriia</taxon>
        <taxon>Sphingobacteriales</taxon>
        <taxon>Sphingobacteriaceae</taxon>
        <taxon>Sphingobacterium</taxon>
    </lineage>
</organism>
<name>A0A928UV83_9SPHI</name>
<dbReference type="PANTHER" id="PTHR42850">
    <property type="entry name" value="METALLOPHOSPHOESTERASE"/>
    <property type="match status" value="1"/>
</dbReference>
<dbReference type="CDD" id="cd00838">
    <property type="entry name" value="MPP_superfamily"/>
    <property type="match status" value="1"/>
</dbReference>
<sequence>MAVLDDIDLRNVDQLYCLGDLVDLAPWSNEVVSLIRERKISCLMGNHDELIAYNLPITTIKDKSAKENEARHQAISHSLNTVSDSNKAFLASLPKHIQLNFESQMVHLTHATPFGIADYVFEDDVQKLKACLAASSSSILAVGHTHLSYIRQFEEGIVINLGSVGRTQEPDAKASYAMLELNQTDVSANIIKIDYPIEETIKGILESSVPDFYAESLKSPSS</sequence>
<dbReference type="EMBL" id="PRDK01000001">
    <property type="protein sequence ID" value="MBE8712488.1"/>
    <property type="molecule type" value="Genomic_DNA"/>
</dbReference>
<proteinExistence type="inferred from homology"/>
<keyword evidence="4" id="KW-1185">Reference proteome</keyword>
<gene>
    <name evidence="3" type="ORF">C4F49_02185</name>
</gene>
<evidence type="ECO:0000256" key="1">
    <source>
        <dbReference type="ARBA" id="ARBA00008950"/>
    </source>
</evidence>
<evidence type="ECO:0000313" key="3">
    <source>
        <dbReference type="EMBL" id="MBE8712488.1"/>
    </source>
</evidence>
<accession>A0A928UV83</accession>
<comment type="similarity">
    <text evidence="1">Belongs to the metallophosphoesterase superfamily. YfcE family.</text>
</comment>
<evidence type="ECO:0000259" key="2">
    <source>
        <dbReference type="Pfam" id="PF12850"/>
    </source>
</evidence>
<dbReference type="PANTHER" id="PTHR42850:SF2">
    <property type="entry name" value="BLL5683 PROTEIN"/>
    <property type="match status" value="1"/>
</dbReference>
<dbReference type="GO" id="GO:0016791">
    <property type="term" value="F:phosphatase activity"/>
    <property type="evidence" value="ECO:0007669"/>
    <property type="project" value="TreeGrafter"/>
</dbReference>
<dbReference type="InterPro" id="IPR024654">
    <property type="entry name" value="Calcineurin-like_PHP_lpxH"/>
</dbReference>
<evidence type="ECO:0000313" key="4">
    <source>
        <dbReference type="Proteomes" id="UP000616201"/>
    </source>
</evidence>
<dbReference type="PIRSF" id="PIRSF000883">
    <property type="entry name" value="Pesterase_MJ0912"/>
    <property type="match status" value="1"/>
</dbReference>
<dbReference type="SUPFAM" id="SSF56300">
    <property type="entry name" value="Metallo-dependent phosphatases"/>
    <property type="match status" value="1"/>
</dbReference>
<reference evidence="3" key="1">
    <citation type="submission" date="2018-02" db="EMBL/GenBank/DDBJ databases">
        <authorList>
            <person name="Vasarhelyi B.M."/>
            <person name="Deshmukh S."/>
            <person name="Balint B."/>
            <person name="Kukolya J."/>
        </authorList>
    </citation>
    <scope>NUCLEOTIDE SEQUENCE</scope>
    <source>
        <strain evidence="3">KB22</strain>
    </source>
</reference>
<dbReference type="AlphaFoldDB" id="A0A928UV83"/>